<dbReference type="FunCoup" id="Q9RZD0">
    <property type="interactions" value="5"/>
</dbReference>
<dbReference type="PaxDb" id="243230-DR_A0023"/>
<gene>
    <name evidence="3" type="ordered locus">DR_A0023</name>
</gene>
<evidence type="ECO:0000256" key="1">
    <source>
        <dbReference type="ARBA" id="ARBA00005662"/>
    </source>
</evidence>
<dbReference type="EnsemblBacteria" id="AAF12281">
    <property type="protein sequence ID" value="AAF12281"/>
    <property type="gene ID" value="DR_A0023"/>
</dbReference>
<dbReference type="HOGENOM" id="CLU_038823_2_2_0"/>
<protein>
    <recommendedName>
        <fullName evidence="2">Capsule synthesis protein CapA domain-containing protein</fullName>
    </recommendedName>
</protein>
<dbReference type="STRING" id="243230.DR_A0023"/>
<evidence type="ECO:0000313" key="4">
    <source>
        <dbReference type="Proteomes" id="UP000002524"/>
    </source>
</evidence>
<dbReference type="CDD" id="cd07381">
    <property type="entry name" value="MPP_CapA"/>
    <property type="match status" value="1"/>
</dbReference>
<name>Q9RZD0_DEIRA</name>
<proteinExistence type="inferred from homology"/>
<dbReference type="eggNOG" id="COG2843">
    <property type="taxonomic scope" value="Bacteria"/>
</dbReference>
<feature type="domain" description="Capsule synthesis protein CapA" evidence="2">
    <location>
        <begin position="37"/>
        <end position="240"/>
    </location>
</feature>
<dbReference type="PANTHER" id="PTHR33393">
    <property type="entry name" value="POLYGLUTAMINE SYNTHESIS ACCESSORY PROTEIN RV0574C-RELATED"/>
    <property type="match status" value="1"/>
</dbReference>
<dbReference type="OrthoDB" id="9810906at2"/>
<dbReference type="Pfam" id="PF09587">
    <property type="entry name" value="PGA_cap"/>
    <property type="match status" value="1"/>
</dbReference>
<accession>Q9RZD0</accession>
<dbReference type="InParanoid" id="Q9RZD0"/>
<organism evidence="3 4">
    <name type="scientific">Deinococcus radiodurans (strain ATCC 13939 / DSM 20539 / JCM 16871 / CCUG 27074 / LMG 4051 / NBRC 15346 / NCIMB 9279 / VKM B-1422 / R1)</name>
    <dbReference type="NCBI Taxonomy" id="243230"/>
    <lineage>
        <taxon>Bacteria</taxon>
        <taxon>Thermotogati</taxon>
        <taxon>Deinococcota</taxon>
        <taxon>Deinococci</taxon>
        <taxon>Deinococcales</taxon>
        <taxon>Deinococcaceae</taxon>
        <taxon>Deinococcus</taxon>
    </lineage>
</organism>
<reference evidence="3 4" key="1">
    <citation type="journal article" date="1999" name="Science">
        <title>Genome sequence of the radioresistant bacterium Deinococcus radiodurans R1.</title>
        <authorList>
            <person name="White O."/>
            <person name="Eisen J.A."/>
            <person name="Heidelberg J.F."/>
            <person name="Hickey E.K."/>
            <person name="Peterson J.D."/>
            <person name="Dodson R.J."/>
            <person name="Haft D.H."/>
            <person name="Gwinn M.L."/>
            <person name="Nelson W.C."/>
            <person name="Richardson D.L."/>
            <person name="Moffat K.S."/>
            <person name="Qin H."/>
            <person name="Jiang L."/>
            <person name="Pamphile W."/>
            <person name="Crosby M."/>
            <person name="Shen M."/>
            <person name="Vamathevan J.J."/>
            <person name="Lam P."/>
            <person name="McDonald L."/>
            <person name="Utterback T."/>
            <person name="Zalewski C."/>
            <person name="Makarova K.S."/>
            <person name="Aravind L."/>
            <person name="Daly M.J."/>
            <person name="Minton K.W."/>
            <person name="Fleischmann R.D."/>
            <person name="Ketchum K.A."/>
            <person name="Nelson K.E."/>
            <person name="Salzberg S."/>
            <person name="Smith H.O."/>
            <person name="Venter J.C."/>
            <person name="Fraser C.M."/>
        </authorList>
    </citation>
    <scope>NUCLEOTIDE SEQUENCE [LARGE SCALE GENOMIC DNA]</scope>
    <source>
        <strain evidence="4">ATCC 13939 / DSM 20539 / JCM 16871 / LMG 4051 / NBRC 15346 / NCIMB 9279 / R1 / VKM B-1422</strain>
    </source>
</reference>
<dbReference type="SUPFAM" id="SSF56300">
    <property type="entry name" value="Metallo-dependent phosphatases"/>
    <property type="match status" value="1"/>
</dbReference>
<evidence type="ECO:0000313" key="3">
    <source>
        <dbReference type="EMBL" id="AAF12281.1"/>
    </source>
</evidence>
<dbReference type="InterPro" id="IPR029052">
    <property type="entry name" value="Metallo-depent_PP-like"/>
</dbReference>
<dbReference type="PIR" id="B75595">
    <property type="entry name" value="B75595"/>
</dbReference>
<dbReference type="PANTHER" id="PTHR33393:SF13">
    <property type="entry name" value="PGA BIOSYNTHESIS PROTEIN CAPA"/>
    <property type="match status" value="1"/>
</dbReference>
<evidence type="ECO:0000259" key="2">
    <source>
        <dbReference type="SMART" id="SM00854"/>
    </source>
</evidence>
<keyword evidence="4" id="KW-1185">Reference proteome</keyword>
<sequence>MAGRRAGEMTPRALRTLTRLGLSGLCLGGGALAAGLTLALGGDINLARGAYQPGGQPFAPLAGALRADVVLANLESPLTNRPKATSGIDLRASPAAVAALRPFTALSTENNHAGDGGEAGRRQNEQVLRGSGLVPVSRQVTWLNVKGVNLALLAYLDDGRSPPPLAEVRRAAAQADLVVVLPHWGAEYNGVTARQRQQARALVDAGAGLVVGSGPHVLQGHEWLGRALVLYSLGNLLFDQPYPATWAGAVVHVTLQQGKMQACAFPTFSRAGRVQPGRAAERTAVRERLGLPLCPASEEQHATI</sequence>
<dbReference type="InterPro" id="IPR019079">
    <property type="entry name" value="Capsule_synth_CapA"/>
</dbReference>
<dbReference type="Gene3D" id="3.60.21.10">
    <property type="match status" value="1"/>
</dbReference>
<dbReference type="SMART" id="SM00854">
    <property type="entry name" value="PGA_cap"/>
    <property type="match status" value="1"/>
</dbReference>
<dbReference type="InterPro" id="IPR052169">
    <property type="entry name" value="CW_Biosynth-Accessory"/>
</dbReference>
<dbReference type="Proteomes" id="UP000002524">
    <property type="component" value="Chromosome 2"/>
</dbReference>
<dbReference type="AlphaFoldDB" id="Q9RZD0"/>
<dbReference type="KEGG" id="dra:DR_A0023"/>
<dbReference type="PATRIC" id="fig|243230.17.peg.2909"/>
<comment type="similarity">
    <text evidence="1">Belongs to the CapA family.</text>
</comment>
<dbReference type="EMBL" id="AE001825">
    <property type="protein sequence ID" value="AAF12281.1"/>
    <property type="molecule type" value="Genomic_DNA"/>
</dbReference>